<dbReference type="InterPro" id="IPR003192">
    <property type="entry name" value="Porin_LamB"/>
</dbReference>
<evidence type="ECO:0000256" key="3">
    <source>
        <dbReference type="ARBA" id="ARBA00022448"/>
    </source>
</evidence>
<evidence type="ECO:0000256" key="7">
    <source>
        <dbReference type="ARBA" id="ARBA00023114"/>
    </source>
</evidence>
<dbReference type="InterPro" id="IPR050286">
    <property type="entry name" value="G_neg_Bact_CarbUptk_Porin"/>
</dbReference>
<feature type="signal peptide" evidence="10">
    <location>
        <begin position="1"/>
        <end position="22"/>
    </location>
</feature>
<dbReference type="PANTHER" id="PTHR38762">
    <property type="entry name" value="CRYPTIC OUTER MEMBRANE PORIN BGLH-RELATED"/>
    <property type="match status" value="1"/>
</dbReference>
<dbReference type="Proteomes" id="UP000192907">
    <property type="component" value="Unassembled WGS sequence"/>
</dbReference>
<keyword evidence="3" id="KW-0813">Transport</keyword>
<evidence type="ECO:0000313" key="11">
    <source>
        <dbReference type="EMBL" id="SMF26142.1"/>
    </source>
</evidence>
<evidence type="ECO:0000256" key="6">
    <source>
        <dbReference type="ARBA" id="ARBA00023065"/>
    </source>
</evidence>
<evidence type="ECO:0000256" key="8">
    <source>
        <dbReference type="ARBA" id="ARBA00023136"/>
    </source>
</evidence>
<name>A0A1Y6BRY6_9BACT</name>
<organism evidence="11 12">
    <name type="scientific">Pseudobacteriovorax antillogorgiicola</name>
    <dbReference type="NCBI Taxonomy" id="1513793"/>
    <lineage>
        <taxon>Bacteria</taxon>
        <taxon>Pseudomonadati</taxon>
        <taxon>Bdellovibrionota</taxon>
        <taxon>Oligoflexia</taxon>
        <taxon>Oligoflexales</taxon>
        <taxon>Pseudobacteriovoracaceae</taxon>
        <taxon>Pseudobacteriovorax</taxon>
    </lineage>
</organism>
<dbReference type="GO" id="GO:0015144">
    <property type="term" value="F:carbohydrate transmembrane transporter activity"/>
    <property type="evidence" value="ECO:0007669"/>
    <property type="project" value="TreeGrafter"/>
</dbReference>
<keyword evidence="10" id="KW-0732">Signal</keyword>
<dbReference type="EMBL" id="FWZT01000008">
    <property type="protein sequence ID" value="SMF26142.1"/>
    <property type="molecule type" value="Genomic_DNA"/>
</dbReference>
<feature type="chain" id="PRO_5013187274" evidence="10">
    <location>
        <begin position="23"/>
        <end position="449"/>
    </location>
</feature>
<dbReference type="GO" id="GO:0046930">
    <property type="term" value="C:pore complex"/>
    <property type="evidence" value="ECO:0007669"/>
    <property type="project" value="UniProtKB-KW"/>
</dbReference>
<keyword evidence="4" id="KW-1134">Transmembrane beta strand</keyword>
<keyword evidence="8" id="KW-0472">Membrane</keyword>
<evidence type="ECO:0000256" key="10">
    <source>
        <dbReference type="SAM" id="SignalP"/>
    </source>
</evidence>
<dbReference type="Pfam" id="PF02264">
    <property type="entry name" value="LamB"/>
    <property type="match status" value="1"/>
</dbReference>
<proteinExistence type="inferred from homology"/>
<dbReference type="STRING" id="1513793.SAMN06296036_108117"/>
<reference evidence="12" key="1">
    <citation type="submission" date="2017-04" db="EMBL/GenBank/DDBJ databases">
        <authorList>
            <person name="Varghese N."/>
            <person name="Submissions S."/>
        </authorList>
    </citation>
    <scope>NUCLEOTIDE SEQUENCE [LARGE SCALE GENOMIC DNA]</scope>
    <source>
        <strain evidence="12">RKEM611</strain>
    </source>
</reference>
<evidence type="ECO:0000313" key="12">
    <source>
        <dbReference type="Proteomes" id="UP000192907"/>
    </source>
</evidence>
<evidence type="ECO:0000256" key="2">
    <source>
        <dbReference type="ARBA" id="ARBA00007055"/>
    </source>
</evidence>
<keyword evidence="7" id="KW-0626">Porin</keyword>
<dbReference type="PANTHER" id="PTHR38762:SF1">
    <property type="entry name" value="CRYPTIC OUTER MEMBRANE PORIN BGLH-RELATED"/>
    <property type="match status" value="1"/>
</dbReference>
<dbReference type="GO" id="GO:0015774">
    <property type="term" value="P:polysaccharide transport"/>
    <property type="evidence" value="ECO:0007669"/>
    <property type="project" value="TreeGrafter"/>
</dbReference>
<evidence type="ECO:0000256" key="5">
    <source>
        <dbReference type="ARBA" id="ARBA00022692"/>
    </source>
</evidence>
<dbReference type="SUPFAM" id="SSF56935">
    <property type="entry name" value="Porins"/>
    <property type="match status" value="1"/>
</dbReference>
<comment type="similarity">
    <text evidence="2">Belongs to the porin LamB (TC 1.B.3) family.</text>
</comment>
<evidence type="ECO:0000256" key="9">
    <source>
        <dbReference type="ARBA" id="ARBA00023237"/>
    </source>
</evidence>
<sequence length="449" mass="49745">MRFITKLLIVACSALSTVQVYGSELFEYHGYARVGGGWSERGTSQSCFALDNTWGKPFRLGNECGGLYAELSLVNWIKPSSETVAEPWFKSVFTLALASDLFDTWEATNDEDLVVALREAYIIGGNLLPFEADLWMGKRFYRRYDIHMHDFFIVANTGGRGAGIENIKIGDDSLHLALVQYRGDGDITIGDKTANPPIETTLDARYASGPLEFILIHGQHSAHDSSTGEKLYEGLNGQSLTSIYTMNLKEGFNKIYAQYGRGIYGAKTGDANGFFNFANTGAVVQKEDDITKKVVEESNSYRIANQYVQGFEGYDLAASIIYQGDDFGGYTLTSGKEAANRSLIMVGVRPSYYLSKTWKTTLDLGFVAISDNIVSSNDEKIQKDQQLTKATLALEAVNGKGYWARPSLRYFVTAASWDDDSADSIGGTLGFQNKDNEALTYGFQAEWWW</sequence>
<keyword evidence="12" id="KW-1185">Reference proteome</keyword>
<comment type="subcellular location">
    <subcellularLocation>
        <location evidence="1">Cell outer membrane</location>
        <topology evidence="1">Multi-pass membrane protein</topology>
    </subcellularLocation>
</comment>
<keyword evidence="5" id="KW-0812">Transmembrane</keyword>
<keyword evidence="9" id="KW-0998">Cell outer membrane</keyword>
<dbReference type="InterPro" id="IPR036998">
    <property type="entry name" value="Porin_LamB_sf"/>
</dbReference>
<keyword evidence="6" id="KW-0406">Ion transport</keyword>
<accession>A0A1Y6BRY6</accession>
<dbReference type="AlphaFoldDB" id="A0A1Y6BRY6"/>
<dbReference type="Gene3D" id="2.40.170.10">
    <property type="entry name" value="Porin, LamB type"/>
    <property type="match status" value="1"/>
</dbReference>
<gene>
    <name evidence="11" type="ORF">SAMN06296036_108117</name>
</gene>
<dbReference type="GO" id="GO:0006811">
    <property type="term" value="P:monoatomic ion transport"/>
    <property type="evidence" value="ECO:0007669"/>
    <property type="project" value="UniProtKB-KW"/>
</dbReference>
<dbReference type="GO" id="GO:0015288">
    <property type="term" value="F:porin activity"/>
    <property type="evidence" value="ECO:0007669"/>
    <property type="project" value="UniProtKB-KW"/>
</dbReference>
<evidence type="ECO:0000256" key="4">
    <source>
        <dbReference type="ARBA" id="ARBA00022452"/>
    </source>
</evidence>
<protein>
    <submittedName>
        <fullName evidence="11">Maltoporin</fullName>
    </submittedName>
</protein>
<dbReference type="RefSeq" id="WP_159455332.1">
    <property type="nucleotide sequence ID" value="NZ_FWZT01000008.1"/>
</dbReference>
<evidence type="ECO:0000256" key="1">
    <source>
        <dbReference type="ARBA" id="ARBA00004571"/>
    </source>
</evidence>
<dbReference type="GO" id="GO:0009279">
    <property type="term" value="C:cell outer membrane"/>
    <property type="evidence" value="ECO:0007669"/>
    <property type="project" value="UniProtKB-SubCell"/>
</dbReference>